<dbReference type="GO" id="GO:0030091">
    <property type="term" value="P:protein repair"/>
    <property type="evidence" value="ECO:0007669"/>
    <property type="project" value="UniProtKB-UniRule"/>
</dbReference>
<evidence type="ECO:0000256" key="7">
    <source>
        <dbReference type="HAMAP-Rule" id="MF_00090"/>
    </source>
</evidence>
<keyword evidence="5 7" id="KW-0808">Transferase</keyword>
<protein>
    <recommendedName>
        <fullName evidence="7">Protein-L-isoaspartate O-methyltransferase</fullName>
        <ecNumber evidence="7">2.1.1.77</ecNumber>
    </recommendedName>
    <alternativeName>
        <fullName evidence="7">L-isoaspartyl protein carboxyl methyltransferase</fullName>
    </alternativeName>
    <alternativeName>
        <fullName evidence="7">Protein L-isoaspartyl methyltransferase</fullName>
    </alternativeName>
    <alternativeName>
        <fullName evidence="7">Protein-beta-aspartate methyltransferase</fullName>
        <shortName evidence="7">PIMT</shortName>
    </alternativeName>
</protein>
<proteinExistence type="inferred from homology"/>
<keyword evidence="3 7" id="KW-0963">Cytoplasm</keyword>
<comment type="subcellular location">
    <subcellularLocation>
        <location evidence="1 7">Cytoplasm</location>
    </subcellularLocation>
</comment>
<evidence type="ECO:0000256" key="6">
    <source>
        <dbReference type="ARBA" id="ARBA00022691"/>
    </source>
</evidence>
<evidence type="ECO:0000256" key="1">
    <source>
        <dbReference type="ARBA" id="ARBA00004496"/>
    </source>
</evidence>
<reference evidence="9 10" key="1">
    <citation type="submission" date="2019-06" db="EMBL/GenBank/DDBJ databases">
        <title>Genomic Encyclopedia of Type Strains, Phase IV (KMG-V): Genome sequencing to study the core and pangenomes of soil and plant-associated prokaryotes.</title>
        <authorList>
            <person name="Whitman W."/>
        </authorList>
    </citation>
    <scope>NUCLEOTIDE SEQUENCE [LARGE SCALE GENOMIC DNA]</scope>
    <source>
        <strain evidence="9 10">BR 10556</strain>
    </source>
</reference>
<comment type="similarity">
    <text evidence="2 7">Belongs to the methyltransferase superfamily. L-isoaspartyl/D-aspartyl protein methyltransferase family.</text>
</comment>
<dbReference type="PANTHER" id="PTHR11579">
    <property type="entry name" value="PROTEIN-L-ISOASPARTATE O-METHYLTRANSFERASE"/>
    <property type="match status" value="1"/>
</dbReference>
<name>A0A560K833_9BRAD</name>
<accession>A0A560K833</accession>
<dbReference type="InterPro" id="IPR000682">
    <property type="entry name" value="PCMT"/>
</dbReference>
<dbReference type="GO" id="GO:0005737">
    <property type="term" value="C:cytoplasm"/>
    <property type="evidence" value="ECO:0007669"/>
    <property type="project" value="UniProtKB-SubCell"/>
</dbReference>
<dbReference type="PANTHER" id="PTHR11579:SF0">
    <property type="entry name" value="PROTEIN-L-ISOASPARTATE(D-ASPARTATE) O-METHYLTRANSFERASE"/>
    <property type="match status" value="1"/>
</dbReference>
<dbReference type="Proteomes" id="UP000315914">
    <property type="component" value="Unassembled WGS sequence"/>
</dbReference>
<gene>
    <name evidence="7" type="primary">pcm</name>
    <name evidence="9" type="ORF">FBZ95_1031021</name>
</gene>
<organism evidence="9 10">
    <name type="scientific">Bradyrhizobium sacchari</name>
    <dbReference type="NCBI Taxonomy" id="1399419"/>
    <lineage>
        <taxon>Bacteria</taxon>
        <taxon>Pseudomonadati</taxon>
        <taxon>Pseudomonadota</taxon>
        <taxon>Alphaproteobacteria</taxon>
        <taxon>Hyphomicrobiales</taxon>
        <taxon>Nitrobacteraceae</taxon>
        <taxon>Bradyrhizobium</taxon>
    </lineage>
</organism>
<dbReference type="FunFam" id="3.40.50.150:FF:000010">
    <property type="entry name" value="Protein-L-isoaspartate O-methyltransferase"/>
    <property type="match status" value="1"/>
</dbReference>
<keyword evidence="6 7" id="KW-0949">S-adenosyl-L-methionine</keyword>
<dbReference type="AlphaFoldDB" id="A0A560K833"/>
<sequence>MRVSANERRKLAFAASPLQADLWSNTTAKGYHGFLGRNKIPVRVLNFASGDPDETIQAAMTPNQHPPEKMMFQLTLRRRGISDQAVLRTMEEVPRELFVDEADREGAYRDSALPIACGQTISQPFVVAYMTEQLQLQKQHRVLEIGAGSGYQAAVLSRLAGQVLTVERYRKLADAARARLEKLDCHNVEVMLGDGLNLPSNIGPFDRIIVTAAVEQLPENLVERLEVGGVLIAPVGPHHGVQTLVRLTRTEAGIERKELVEVRFVPALPGVAREL</sequence>
<evidence type="ECO:0000259" key="8">
    <source>
        <dbReference type="SMART" id="SM00650"/>
    </source>
</evidence>
<dbReference type="HAMAP" id="MF_00090">
    <property type="entry name" value="PIMT"/>
    <property type="match status" value="1"/>
</dbReference>
<evidence type="ECO:0000313" key="10">
    <source>
        <dbReference type="Proteomes" id="UP000315914"/>
    </source>
</evidence>
<dbReference type="GO" id="GO:0000179">
    <property type="term" value="F:rRNA (adenine-N6,N6-)-dimethyltransferase activity"/>
    <property type="evidence" value="ECO:0007669"/>
    <property type="project" value="InterPro"/>
</dbReference>
<feature type="domain" description="Ribosomal RNA adenine methylase transferase N-terminal" evidence="8">
    <location>
        <begin position="126"/>
        <end position="251"/>
    </location>
</feature>
<dbReference type="InterPro" id="IPR029063">
    <property type="entry name" value="SAM-dependent_MTases_sf"/>
</dbReference>
<dbReference type="STRING" id="1399419.A5906_00460"/>
<dbReference type="GO" id="GO:0004719">
    <property type="term" value="F:protein-L-isoaspartate (D-aspartate) O-methyltransferase activity"/>
    <property type="evidence" value="ECO:0007669"/>
    <property type="project" value="UniProtKB-UniRule"/>
</dbReference>
<dbReference type="CDD" id="cd02440">
    <property type="entry name" value="AdoMet_MTases"/>
    <property type="match status" value="1"/>
</dbReference>
<evidence type="ECO:0000256" key="2">
    <source>
        <dbReference type="ARBA" id="ARBA00005369"/>
    </source>
</evidence>
<evidence type="ECO:0000256" key="5">
    <source>
        <dbReference type="ARBA" id="ARBA00022679"/>
    </source>
</evidence>
<evidence type="ECO:0000313" key="9">
    <source>
        <dbReference type="EMBL" id="TWB79169.1"/>
    </source>
</evidence>
<dbReference type="Pfam" id="PF01135">
    <property type="entry name" value="PCMT"/>
    <property type="match status" value="1"/>
</dbReference>
<comment type="function">
    <text evidence="7">Catalyzes the methyl esterification of L-isoaspartyl residues in peptides and proteins that result from spontaneous decomposition of normal L-aspartyl and L-asparaginyl residues. It plays a role in the repair and/or degradation of damaged proteins.</text>
</comment>
<keyword evidence="10" id="KW-1185">Reference proteome</keyword>
<dbReference type="NCBIfam" id="NF001453">
    <property type="entry name" value="PRK00312.1"/>
    <property type="match status" value="1"/>
</dbReference>
<evidence type="ECO:0000256" key="3">
    <source>
        <dbReference type="ARBA" id="ARBA00022490"/>
    </source>
</evidence>
<dbReference type="SMART" id="SM00650">
    <property type="entry name" value="rADc"/>
    <property type="match status" value="1"/>
</dbReference>
<dbReference type="SUPFAM" id="SSF53335">
    <property type="entry name" value="S-adenosyl-L-methionine-dependent methyltransferases"/>
    <property type="match status" value="1"/>
</dbReference>
<dbReference type="Gene3D" id="3.40.50.150">
    <property type="entry name" value="Vaccinia Virus protein VP39"/>
    <property type="match status" value="1"/>
</dbReference>
<comment type="catalytic activity">
    <reaction evidence="7">
        <text>[protein]-L-isoaspartate + S-adenosyl-L-methionine = [protein]-L-isoaspartate alpha-methyl ester + S-adenosyl-L-homocysteine</text>
        <dbReference type="Rhea" id="RHEA:12705"/>
        <dbReference type="Rhea" id="RHEA-COMP:12143"/>
        <dbReference type="Rhea" id="RHEA-COMP:12144"/>
        <dbReference type="ChEBI" id="CHEBI:57856"/>
        <dbReference type="ChEBI" id="CHEBI:59789"/>
        <dbReference type="ChEBI" id="CHEBI:90596"/>
        <dbReference type="ChEBI" id="CHEBI:90598"/>
        <dbReference type="EC" id="2.1.1.77"/>
    </reaction>
</comment>
<dbReference type="InterPro" id="IPR020598">
    <property type="entry name" value="rRNA_Ade_methylase_Trfase_N"/>
</dbReference>
<dbReference type="EMBL" id="VITW01000003">
    <property type="protein sequence ID" value="TWB79169.1"/>
    <property type="molecule type" value="Genomic_DNA"/>
</dbReference>
<keyword evidence="4 7" id="KW-0489">Methyltransferase</keyword>
<dbReference type="EC" id="2.1.1.77" evidence="7"/>
<feature type="active site" evidence="7">
    <location>
        <position position="122"/>
    </location>
</feature>
<comment type="caution">
    <text evidence="9">The sequence shown here is derived from an EMBL/GenBank/DDBJ whole genome shotgun (WGS) entry which is preliminary data.</text>
</comment>
<dbReference type="NCBIfam" id="TIGR00080">
    <property type="entry name" value="pimt"/>
    <property type="match status" value="1"/>
</dbReference>
<evidence type="ECO:0000256" key="4">
    <source>
        <dbReference type="ARBA" id="ARBA00022603"/>
    </source>
</evidence>